<evidence type="ECO:0000313" key="2">
    <source>
        <dbReference type="Proteomes" id="UP001319846"/>
    </source>
</evidence>
<keyword evidence="2" id="KW-1185">Reference proteome</keyword>
<evidence type="ECO:0000313" key="1">
    <source>
        <dbReference type="EMBL" id="MBZ5488254.1"/>
    </source>
</evidence>
<reference evidence="1" key="1">
    <citation type="submission" date="2020-06" db="EMBL/GenBank/DDBJ databases">
        <title>Whole Genome Sequence of Halomonas aquamarina MB598.</title>
        <authorList>
            <person name="Pervaiz M."/>
            <person name="Fariq A."/>
            <person name="Yasmin A."/>
            <person name="Welch M."/>
        </authorList>
    </citation>
    <scope>NUCLEOTIDE SEQUENCE</scope>
    <source>
        <strain evidence="1">MB598</strain>
    </source>
</reference>
<dbReference type="EMBL" id="JABYQT010000007">
    <property type="protein sequence ID" value="MBZ5488254.1"/>
    <property type="molecule type" value="Genomic_DNA"/>
</dbReference>
<gene>
    <name evidence="1" type="ORF">HW452_12040</name>
</gene>
<accession>A0ACC5VX05</accession>
<dbReference type="Proteomes" id="UP001319846">
    <property type="component" value="Unassembled WGS sequence"/>
</dbReference>
<proteinExistence type="predicted"/>
<sequence length="92" mass="10391">MYLNVILPSWFTALSNIGAGLKPQASVRPVSSDIESAELDDYYQTAQELGLSHHKAEEILDQTLRKARRSGELSMSDVIFRAFCTIHLHTYH</sequence>
<comment type="caution">
    <text evidence="1">The sequence shown here is derived from an EMBL/GenBank/DDBJ whole genome shotgun (WGS) entry which is preliminary data.</text>
</comment>
<protein>
    <submittedName>
        <fullName evidence="1">Uncharacterized protein</fullName>
    </submittedName>
</protein>
<name>A0ACC5VX05_9GAMM</name>
<organism evidence="1 2">
    <name type="scientific">Vreelandella aquamarina</name>
    <dbReference type="NCBI Taxonomy" id="77097"/>
    <lineage>
        <taxon>Bacteria</taxon>
        <taxon>Pseudomonadati</taxon>
        <taxon>Pseudomonadota</taxon>
        <taxon>Gammaproteobacteria</taxon>
        <taxon>Oceanospirillales</taxon>
        <taxon>Halomonadaceae</taxon>
        <taxon>Vreelandella</taxon>
    </lineage>
</organism>